<feature type="non-terminal residue" evidence="3">
    <location>
        <position position="57"/>
    </location>
</feature>
<reference evidence="3 4" key="1">
    <citation type="journal article" date="2020" name="Biotechnol. Biofuels">
        <title>New insights from the biogas microbiome by comprehensive genome-resolved metagenomics of nearly 1600 species originating from multiple anaerobic digesters.</title>
        <authorList>
            <person name="Campanaro S."/>
            <person name="Treu L."/>
            <person name="Rodriguez-R L.M."/>
            <person name="Kovalovszki A."/>
            <person name="Ziels R.M."/>
            <person name="Maus I."/>
            <person name="Zhu X."/>
            <person name="Kougias P.G."/>
            <person name="Basile A."/>
            <person name="Luo G."/>
            <person name="Schluter A."/>
            <person name="Konstantinidis K.T."/>
            <person name="Angelidaki I."/>
        </authorList>
    </citation>
    <scope>NUCLEOTIDE SEQUENCE [LARGE SCALE GENOMIC DNA]</scope>
    <source>
        <strain evidence="3">AS04akNAM_66</strain>
    </source>
</reference>
<dbReference type="EMBL" id="DUMN01000338">
    <property type="protein sequence ID" value="HHV68290.1"/>
    <property type="molecule type" value="Genomic_DNA"/>
</dbReference>
<dbReference type="InterPro" id="IPR001789">
    <property type="entry name" value="Sig_transdc_resp-reg_receiver"/>
</dbReference>
<dbReference type="SUPFAM" id="SSF52172">
    <property type="entry name" value="CheY-like"/>
    <property type="match status" value="1"/>
</dbReference>
<evidence type="ECO:0000259" key="2">
    <source>
        <dbReference type="PROSITE" id="PS50110"/>
    </source>
</evidence>
<dbReference type="Proteomes" id="UP000551563">
    <property type="component" value="Unassembled WGS sequence"/>
</dbReference>
<proteinExistence type="predicted"/>
<evidence type="ECO:0000256" key="1">
    <source>
        <dbReference type="PROSITE-ProRule" id="PRU00169"/>
    </source>
</evidence>
<dbReference type="InterPro" id="IPR011006">
    <property type="entry name" value="CheY-like_superfamily"/>
</dbReference>
<gene>
    <name evidence="3" type="ORF">GXX48_11705</name>
</gene>
<name>A0A7V6PCC7_9HYPH</name>
<protein>
    <submittedName>
        <fullName evidence="3">Response regulator transcription factor</fullName>
    </submittedName>
</protein>
<dbReference type="GO" id="GO:0000160">
    <property type="term" value="P:phosphorelay signal transduction system"/>
    <property type="evidence" value="ECO:0007669"/>
    <property type="project" value="InterPro"/>
</dbReference>
<feature type="domain" description="Response regulatory" evidence="2">
    <location>
        <begin position="2"/>
        <end position="57"/>
    </location>
</feature>
<feature type="modified residue" description="4-aspartylphosphate" evidence="1">
    <location>
        <position position="54"/>
    </location>
</feature>
<keyword evidence="1" id="KW-0597">Phosphoprotein</keyword>
<comment type="caution">
    <text evidence="3">The sequence shown here is derived from an EMBL/GenBank/DDBJ whole genome shotgun (WGS) entry which is preliminary data.</text>
</comment>
<dbReference type="AlphaFoldDB" id="A0A7V6PCC7"/>
<evidence type="ECO:0000313" key="4">
    <source>
        <dbReference type="Proteomes" id="UP000551563"/>
    </source>
</evidence>
<organism evidence="3 4">
    <name type="scientific">Brucella intermedia</name>
    <dbReference type="NCBI Taxonomy" id="94625"/>
    <lineage>
        <taxon>Bacteria</taxon>
        <taxon>Pseudomonadati</taxon>
        <taxon>Pseudomonadota</taxon>
        <taxon>Alphaproteobacteria</taxon>
        <taxon>Hyphomicrobiales</taxon>
        <taxon>Brucellaceae</taxon>
        <taxon>Brucella/Ochrobactrum group</taxon>
        <taxon>Brucella</taxon>
    </lineage>
</organism>
<dbReference type="PROSITE" id="PS50110">
    <property type="entry name" value="RESPONSE_REGULATORY"/>
    <property type="match status" value="1"/>
</dbReference>
<dbReference type="Gene3D" id="3.40.50.2300">
    <property type="match status" value="1"/>
</dbReference>
<accession>A0A7V6PCC7</accession>
<evidence type="ECO:0000313" key="3">
    <source>
        <dbReference type="EMBL" id="HHV68290.1"/>
    </source>
</evidence>
<sequence length="57" mass="6278">MHVLIVEDDPLHRAYLGEAVRAALPECSDVLEAENGSAGEKLARQHRAAHIVMDLQM</sequence>